<reference evidence="1" key="1">
    <citation type="journal article" date="2015" name="Nature">
        <title>Complex archaea that bridge the gap between prokaryotes and eukaryotes.</title>
        <authorList>
            <person name="Spang A."/>
            <person name="Saw J.H."/>
            <person name="Jorgensen S.L."/>
            <person name="Zaremba-Niedzwiedzka K."/>
            <person name="Martijn J."/>
            <person name="Lind A.E."/>
            <person name="van Eijk R."/>
            <person name="Schleper C."/>
            <person name="Guy L."/>
            <person name="Ettema T.J."/>
        </authorList>
    </citation>
    <scope>NUCLEOTIDE SEQUENCE</scope>
</reference>
<sequence>MNKAEQAEREATNQEIVEQLVQIAYDAVAVELSCQSLLDRIAVN</sequence>
<comment type="caution">
    <text evidence="1">The sequence shown here is derived from an EMBL/GenBank/DDBJ whole genome shotgun (WGS) entry which is preliminary data.</text>
</comment>
<evidence type="ECO:0000313" key="1">
    <source>
        <dbReference type="EMBL" id="KKM24125.1"/>
    </source>
</evidence>
<dbReference type="AlphaFoldDB" id="A0A0F9L9B1"/>
<dbReference type="EMBL" id="LAZR01012990">
    <property type="protein sequence ID" value="KKM24125.1"/>
    <property type="molecule type" value="Genomic_DNA"/>
</dbReference>
<organism evidence="1">
    <name type="scientific">marine sediment metagenome</name>
    <dbReference type="NCBI Taxonomy" id="412755"/>
    <lineage>
        <taxon>unclassified sequences</taxon>
        <taxon>metagenomes</taxon>
        <taxon>ecological metagenomes</taxon>
    </lineage>
</organism>
<accession>A0A0F9L9B1</accession>
<name>A0A0F9L9B1_9ZZZZ</name>
<proteinExistence type="predicted"/>
<feature type="non-terminal residue" evidence="1">
    <location>
        <position position="44"/>
    </location>
</feature>
<gene>
    <name evidence="1" type="ORF">LCGC14_1608310</name>
</gene>
<protein>
    <submittedName>
        <fullName evidence="1">Uncharacterized protein</fullName>
    </submittedName>
</protein>